<keyword evidence="5 6" id="KW-0472">Membrane</keyword>
<protein>
    <submittedName>
        <fullName evidence="7">LemA family protein</fullName>
    </submittedName>
</protein>
<proteinExistence type="inferred from homology"/>
<dbReference type="InterPro" id="IPR023353">
    <property type="entry name" value="LemA-like_dom_sf"/>
</dbReference>
<evidence type="ECO:0000256" key="2">
    <source>
        <dbReference type="ARBA" id="ARBA00008854"/>
    </source>
</evidence>
<dbReference type="Proteomes" id="UP000449092">
    <property type="component" value="Unassembled WGS sequence"/>
</dbReference>
<organism evidence="7 8">
    <name type="scientific">Candidatus Spechtbacteria bacterium SB0662_bin_43</name>
    <dbReference type="NCBI Taxonomy" id="2604897"/>
    <lineage>
        <taxon>Bacteria</taxon>
        <taxon>Candidatus Spechtiibacteriota</taxon>
    </lineage>
</organism>
<comment type="caution">
    <text evidence="7">The sequence shown here is derived from an EMBL/GenBank/DDBJ whole genome shotgun (WGS) entry which is preliminary data.</text>
</comment>
<evidence type="ECO:0000313" key="7">
    <source>
        <dbReference type="EMBL" id="MYE38555.1"/>
    </source>
</evidence>
<dbReference type="PANTHER" id="PTHR34478:SF2">
    <property type="entry name" value="MEMBRANE PROTEIN"/>
    <property type="match status" value="1"/>
</dbReference>
<keyword evidence="3 6" id="KW-0812">Transmembrane</keyword>
<evidence type="ECO:0000256" key="3">
    <source>
        <dbReference type="ARBA" id="ARBA00022692"/>
    </source>
</evidence>
<comment type="subcellular location">
    <subcellularLocation>
        <location evidence="1">Membrane</location>
        <topology evidence="1">Single-pass membrane protein</topology>
    </subcellularLocation>
</comment>
<accession>A0A845DAW8</accession>
<sequence length="185" mass="21293">MMPTLIIVVIVIAVIGVLLLGMYNGLVRKRNRVRESWSDIDVQLKRRFNLIPNLVDTVKGYAKHERKVFEKVTEARSAVTQATNQEQRQQSENMISDALKSLFAVSENYPDLKASTNFLELQRELADTENKIQAARRFYNSTVMDYNNSTQQAPTNLVAGIFGFREETFFKVEVEEERNVPDVQF</sequence>
<comment type="similarity">
    <text evidence="2">Belongs to the LemA family.</text>
</comment>
<reference evidence="7 8" key="1">
    <citation type="submission" date="2019-09" db="EMBL/GenBank/DDBJ databases">
        <title>Characterisation of the sponge microbiome using genome-centric metagenomics.</title>
        <authorList>
            <person name="Engelberts J.P."/>
            <person name="Robbins S.J."/>
            <person name="De Goeij J.M."/>
            <person name="Aranda M."/>
            <person name="Bell S.C."/>
            <person name="Webster N.S."/>
        </authorList>
    </citation>
    <scope>NUCLEOTIDE SEQUENCE [LARGE SCALE GENOMIC DNA]</scope>
    <source>
        <strain evidence="7">SB0662_bin_43</strain>
    </source>
</reference>
<dbReference type="PANTHER" id="PTHR34478">
    <property type="entry name" value="PROTEIN LEMA"/>
    <property type="match status" value="1"/>
</dbReference>
<evidence type="ECO:0000256" key="5">
    <source>
        <dbReference type="ARBA" id="ARBA00023136"/>
    </source>
</evidence>
<evidence type="ECO:0000256" key="4">
    <source>
        <dbReference type="ARBA" id="ARBA00022989"/>
    </source>
</evidence>
<dbReference type="AlphaFoldDB" id="A0A845DAW8"/>
<dbReference type="SUPFAM" id="SSF140478">
    <property type="entry name" value="LemA-like"/>
    <property type="match status" value="1"/>
</dbReference>
<feature type="transmembrane region" description="Helical" evidence="6">
    <location>
        <begin position="6"/>
        <end position="26"/>
    </location>
</feature>
<dbReference type="Gene3D" id="1.20.1440.20">
    <property type="entry name" value="LemA-like domain"/>
    <property type="match status" value="1"/>
</dbReference>
<name>A0A845DAW8_9BACT</name>
<dbReference type="Pfam" id="PF04011">
    <property type="entry name" value="LemA"/>
    <property type="match status" value="1"/>
</dbReference>
<evidence type="ECO:0000256" key="6">
    <source>
        <dbReference type="SAM" id="Phobius"/>
    </source>
</evidence>
<dbReference type="InterPro" id="IPR007156">
    <property type="entry name" value="MamQ_LemA"/>
</dbReference>
<dbReference type="EMBL" id="VXOY01000031">
    <property type="protein sequence ID" value="MYE38555.1"/>
    <property type="molecule type" value="Genomic_DNA"/>
</dbReference>
<evidence type="ECO:0000256" key="1">
    <source>
        <dbReference type="ARBA" id="ARBA00004167"/>
    </source>
</evidence>
<keyword evidence="4 6" id="KW-1133">Transmembrane helix</keyword>
<dbReference type="GO" id="GO:0016020">
    <property type="term" value="C:membrane"/>
    <property type="evidence" value="ECO:0007669"/>
    <property type="project" value="UniProtKB-SubCell"/>
</dbReference>
<gene>
    <name evidence="7" type="ORF">F4X82_03510</name>
</gene>
<evidence type="ECO:0000313" key="8">
    <source>
        <dbReference type="Proteomes" id="UP000449092"/>
    </source>
</evidence>